<accession>A0A0T5VIJ9</accession>
<reference evidence="3 4" key="1">
    <citation type="submission" date="2015-11" db="EMBL/GenBank/DDBJ databases">
        <title>Sequence of Pedobacter ginsenosidimutans.</title>
        <authorList>
            <person name="Carson E."/>
            <person name="Keyser V."/>
            <person name="Newman J."/>
            <person name="Miller J."/>
        </authorList>
    </citation>
    <scope>NUCLEOTIDE SEQUENCE [LARGE SCALE GENOMIC DNA]</scope>
    <source>
        <strain evidence="3 4">KACC 14530</strain>
    </source>
</reference>
<feature type="domain" description="AraC-type arabinose-binding/dimerisation" evidence="2">
    <location>
        <begin position="21"/>
        <end position="98"/>
    </location>
</feature>
<keyword evidence="4" id="KW-1185">Reference proteome</keyword>
<dbReference type="STRING" id="687842.ASU31_26570"/>
<gene>
    <name evidence="3" type="ORF">ASU31_26570</name>
</gene>
<dbReference type="EMBL" id="LMZQ01000066">
    <property type="protein sequence ID" value="KRT13061.1"/>
    <property type="molecule type" value="Genomic_DNA"/>
</dbReference>
<evidence type="ECO:0000313" key="3">
    <source>
        <dbReference type="EMBL" id="KRT13061.1"/>
    </source>
</evidence>
<dbReference type="SUPFAM" id="SSF51215">
    <property type="entry name" value="Regulatory protein AraC"/>
    <property type="match status" value="1"/>
</dbReference>
<dbReference type="AlphaFoldDB" id="A0A0T5VIJ9"/>
<evidence type="ECO:0000259" key="2">
    <source>
        <dbReference type="Pfam" id="PF02311"/>
    </source>
</evidence>
<sequence length="130" mass="14894">MSNGLFHSFSARLDTLPDINNHWHYRRELELVYFKRGNGTQFVGDSVKPFKDGDIVLLGSDLPHFWQFSKKHLKSGGSDAVEIFVIHFNEDFFGDVLLCLPEFQEIRRLFEFCGHGLQISNSVPILPNPG</sequence>
<protein>
    <recommendedName>
        <fullName evidence="2">AraC-type arabinose-binding/dimerisation domain-containing protein</fullName>
    </recommendedName>
</protein>
<dbReference type="InterPro" id="IPR003313">
    <property type="entry name" value="AraC-bd"/>
</dbReference>
<evidence type="ECO:0000256" key="1">
    <source>
        <dbReference type="ARBA" id="ARBA00023125"/>
    </source>
</evidence>
<name>A0A0T5VIJ9_9SPHI</name>
<dbReference type="InterPro" id="IPR037923">
    <property type="entry name" value="HTH-like"/>
</dbReference>
<organism evidence="3 4">
    <name type="scientific">Pedobacter ginsenosidimutans</name>
    <dbReference type="NCBI Taxonomy" id="687842"/>
    <lineage>
        <taxon>Bacteria</taxon>
        <taxon>Pseudomonadati</taxon>
        <taxon>Bacteroidota</taxon>
        <taxon>Sphingobacteriia</taxon>
        <taxon>Sphingobacteriales</taxon>
        <taxon>Sphingobacteriaceae</taxon>
        <taxon>Pedobacter</taxon>
    </lineage>
</organism>
<dbReference type="GO" id="GO:0003677">
    <property type="term" value="F:DNA binding"/>
    <property type="evidence" value="ECO:0007669"/>
    <property type="project" value="UniProtKB-KW"/>
</dbReference>
<comment type="caution">
    <text evidence="3">The sequence shown here is derived from an EMBL/GenBank/DDBJ whole genome shotgun (WGS) entry which is preliminary data.</text>
</comment>
<evidence type="ECO:0000313" key="4">
    <source>
        <dbReference type="Proteomes" id="UP000051950"/>
    </source>
</evidence>
<dbReference type="Gene3D" id="2.60.120.10">
    <property type="entry name" value="Jelly Rolls"/>
    <property type="match status" value="1"/>
</dbReference>
<proteinExistence type="predicted"/>
<dbReference type="Proteomes" id="UP000051950">
    <property type="component" value="Unassembled WGS sequence"/>
</dbReference>
<keyword evidence="1" id="KW-0238">DNA-binding</keyword>
<dbReference type="InterPro" id="IPR014710">
    <property type="entry name" value="RmlC-like_jellyroll"/>
</dbReference>
<dbReference type="GO" id="GO:0006355">
    <property type="term" value="P:regulation of DNA-templated transcription"/>
    <property type="evidence" value="ECO:0007669"/>
    <property type="project" value="InterPro"/>
</dbReference>
<dbReference type="Pfam" id="PF02311">
    <property type="entry name" value="AraC_binding"/>
    <property type="match status" value="1"/>
</dbReference>